<accession>A0A6N4RBY5</accession>
<sequence>MAHTPKVQTTDKQIRVTYRHKRVATVDLEFIKRHDGTGSDPEEWSETYKVVNVLIDARLKRWMIDFLADFLPKEGEFPTYLSYQGGYSLDDRLHNMLHQALHKHGEEIAVADLDAAIHVDMVTLSLKGLAESEISIGFATGKVEWHDGQRREPEED</sequence>
<gene>
    <name evidence="1" type="ORF">DI628_07655</name>
</gene>
<organism evidence="1 2">
    <name type="scientific">Blastochloris viridis</name>
    <name type="common">Rhodopseudomonas viridis</name>
    <dbReference type="NCBI Taxonomy" id="1079"/>
    <lineage>
        <taxon>Bacteria</taxon>
        <taxon>Pseudomonadati</taxon>
        <taxon>Pseudomonadota</taxon>
        <taxon>Alphaproteobacteria</taxon>
        <taxon>Hyphomicrobiales</taxon>
        <taxon>Blastochloridaceae</taxon>
        <taxon>Blastochloris</taxon>
    </lineage>
</organism>
<dbReference type="EMBL" id="VAFM01000002">
    <property type="protein sequence ID" value="TKW60761.1"/>
    <property type="molecule type" value="Genomic_DNA"/>
</dbReference>
<reference evidence="1 2" key="1">
    <citation type="journal article" date="2017" name="Nat. Commun.">
        <title>In situ click chemistry generation of cyclooxygenase-2 inhibitors.</title>
        <authorList>
            <person name="Bhardwaj A."/>
            <person name="Kaur J."/>
            <person name="Wuest M."/>
            <person name="Wuest F."/>
        </authorList>
    </citation>
    <scope>NUCLEOTIDE SEQUENCE [LARGE SCALE GENOMIC DNA]</scope>
    <source>
        <strain evidence="1">S2_018_000_R2_106</strain>
    </source>
</reference>
<name>A0A6N4RBY5_BLAVI</name>
<evidence type="ECO:0000313" key="1">
    <source>
        <dbReference type="EMBL" id="TKW60761.1"/>
    </source>
</evidence>
<dbReference type="AlphaFoldDB" id="A0A6N4RBY5"/>
<protein>
    <submittedName>
        <fullName evidence="1">Uncharacterized protein</fullName>
    </submittedName>
</protein>
<evidence type="ECO:0000313" key="2">
    <source>
        <dbReference type="Proteomes" id="UP000320948"/>
    </source>
</evidence>
<proteinExistence type="predicted"/>
<dbReference type="Proteomes" id="UP000320948">
    <property type="component" value="Unassembled WGS sequence"/>
</dbReference>
<comment type="caution">
    <text evidence="1">The sequence shown here is derived from an EMBL/GenBank/DDBJ whole genome shotgun (WGS) entry which is preliminary data.</text>
</comment>